<comment type="similarity">
    <text evidence="3 10">Belongs to the cytochrome P450 family.</text>
</comment>
<name>A0A8K0UIP7_9AGAR</name>
<dbReference type="InterPro" id="IPR001128">
    <property type="entry name" value="Cyt_P450"/>
</dbReference>
<keyword evidence="12" id="KW-1185">Reference proteome</keyword>
<feature type="binding site" description="axial binding residue" evidence="9">
    <location>
        <position position="432"/>
    </location>
    <ligand>
        <name>heme</name>
        <dbReference type="ChEBI" id="CHEBI:30413"/>
    </ligand>
    <ligandPart>
        <name>Fe</name>
        <dbReference type="ChEBI" id="CHEBI:18248"/>
    </ligandPart>
</feature>
<dbReference type="InterPro" id="IPR050364">
    <property type="entry name" value="Cytochrome_P450_fung"/>
</dbReference>
<evidence type="ECO:0000313" key="12">
    <source>
        <dbReference type="Proteomes" id="UP000813824"/>
    </source>
</evidence>
<comment type="caution">
    <text evidence="11">The sequence shown here is derived from an EMBL/GenBank/DDBJ whole genome shotgun (WGS) entry which is preliminary data.</text>
</comment>
<gene>
    <name evidence="11" type="ORF">BXZ70DRAFT_1040380</name>
</gene>
<dbReference type="GO" id="GO:0005506">
    <property type="term" value="F:iron ion binding"/>
    <property type="evidence" value="ECO:0007669"/>
    <property type="project" value="InterPro"/>
</dbReference>
<dbReference type="GO" id="GO:0004497">
    <property type="term" value="F:monooxygenase activity"/>
    <property type="evidence" value="ECO:0007669"/>
    <property type="project" value="UniProtKB-KW"/>
</dbReference>
<keyword evidence="5 9" id="KW-0479">Metal-binding</keyword>
<evidence type="ECO:0000256" key="4">
    <source>
        <dbReference type="ARBA" id="ARBA00022617"/>
    </source>
</evidence>
<keyword evidence="4 9" id="KW-0349">Heme</keyword>
<dbReference type="PROSITE" id="PS00086">
    <property type="entry name" value="CYTOCHROME_P450"/>
    <property type="match status" value="1"/>
</dbReference>
<accession>A0A8K0UIP7</accession>
<dbReference type="PANTHER" id="PTHR46300">
    <property type="entry name" value="P450, PUTATIVE (EUROFUNG)-RELATED-RELATED"/>
    <property type="match status" value="1"/>
</dbReference>
<evidence type="ECO:0000256" key="1">
    <source>
        <dbReference type="ARBA" id="ARBA00001971"/>
    </source>
</evidence>
<evidence type="ECO:0000256" key="7">
    <source>
        <dbReference type="ARBA" id="ARBA00023004"/>
    </source>
</evidence>
<dbReference type="InterPro" id="IPR036396">
    <property type="entry name" value="Cyt_P450_sf"/>
</dbReference>
<evidence type="ECO:0000256" key="3">
    <source>
        <dbReference type="ARBA" id="ARBA00010617"/>
    </source>
</evidence>
<keyword evidence="6 10" id="KW-0560">Oxidoreductase</keyword>
<dbReference type="InterPro" id="IPR002401">
    <property type="entry name" value="Cyt_P450_E_grp-I"/>
</dbReference>
<dbReference type="EMBL" id="JAEVFJ010000034">
    <property type="protein sequence ID" value="KAH8091807.1"/>
    <property type="molecule type" value="Genomic_DNA"/>
</dbReference>
<dbReference type="SUPFAM" id="SSF48264">
    <property type="entry name" value="Cytochrome P450"/>
    <property type="match status" value="1"/>
</dbReference>
<dbReference type="CDD" id="cd11065">
    <property type="entry name" value="CYP64-like"/>
    <property type="match status" value="1"/>
</dbReference>
<dbReference type="Gene3D" id="1.10.630.10">
    <property type="entry name" value="Cytochrome P450"/>
    <property type="match status" value="1"/>
</dbReference>
<dbReference type="Pfam" id="PF00067">
    <property type="entry name" value="p450"/>
    <property type="match status" value="1"/>
</dbReference>
<organism evidence="11 12">
    <name type="scientific">Cristinia sonorae</name>
    <dbReference type="NCBI Taxonomy" id="1940300"/>
    <lineage>
        <taxon>Eukaryota</taxon>
        <taxon>Fungi</taxon>
        <taxon>Dikarya</taxon>
        <taxon>Basidiomycota</taxon>
        <taxon>Agaricomycotina</taxon>
        <taxon>Agaricomycetes</taxon>
        <taxon>Agaricomycetidae</taxon>
        <taxon>Agaricales</taxon>
        <taxon>Pleurotineae</taxon>
        <taxon>Stephanosporaceae</taxon>
        <taxon>Cristinia</taxon>
    </lineage>
</organism>
<dbReference type="GO" id="GO:0020037">
    <property type="term" value="F:heme binding"/>
    <property type="evidence" value="ECO:0007669"/>
    <property type="project" value="InterPro"/>
</dbReference>
<dbReference type="OrthoDB" id="1055148at2759"/>
<dbReference type="Proteomes" id="UP000813824">
    <property type="component" value="Unassembled WGS sequence"/>
</dbReference>
<dbReference type="GO" id="GO:0016705">
    <property type="term" value="F:oxidoreductase activity, acting on paired donors, with incorporation or reduction of molecular oxygen"/>
    <property type="evidence" value="ECO:0007669"/>
    <property type="project" value="InterPro"/>
</dbReference>
<sequence>MGLSLLLVGSILCIFLTRYLFRSGRRLPGPPRIPIVGNTLPPTAKIWELFAEYSKEFGPVFSLRFLCLNIIVVNSFSTCKEFFETRSAIYSGRKAPKMAELSGMHEGVLFQPDTARLRQGRKYIGMGLQPSALKAYQHIVHKNVISFLNRVLASPTDALSVVSLLPTSVALEIAYGYQPKSEDDEFVKRARISIMRFGSATALSPKDGFIVNLLPFLASLPAFLPGMSFKRTAAEWKHWSNEITTEGFQMVKSRMADGTATPSLLRKALEAKDGSYDHNVLKRTTLQIYSGGSDTTISAIKSFILAMTLHPASQAKAQAELDRHISTTGRLPTYSADRGELPYVLAVMREVLRWHSPGPITSRMNTEDDDYEGYRIKKGTTIIVNFWAIMHDEAVFPDHRIFRPERWLDGTILDKHGVDPLEVAFGFGRRVCPGRHLAMEVLFMTIASTLAIFDIKKAKDADGKDIVPKEDYVGRSLIMPLPFPCVVTPRSDATRQFLENITNALG</sequence>
<evidence type="ECO:0000256" key="8">
    <source>
        <dbReference type="ARBA" id="ARBA00023033"/>
    </source>
</evidence>
<keyword evidence="7 9" id="KW-0408">Iron</keyword>
<keyword evidence="8 10" id="KW-0503">Monooxygenase</keyword>
<dbReference type="PRINTS" id="PR00385">
    <property type="entry name" value="P450"/>
</dbReference>
<evidence type="ECO:0000313" key="11">
    <source>
        <dbReference type="EMBL" id="KAH8091807.1"/>
    </source>
</evidence>
<proteinExistence type="inferred from homology"/>
<evidence type="ECO:0000256" key="6">
    <source>
        <dbReference type="ARBA" id="ARBA00023002"/>
    </source>
</evidence>
<comment type="cofactor">
    <cofactor evidence="1 9">
        <name>heme</name>
        <dbReference type="ChEBI" id="CHEBI:30413"/>
    </cofactor>
</comment>
<comment type="pathway">
    <text evidence="2">Secondary metabolite biosynthesis.</text>
</comment>
<protein>
    <submittedName>
        <fullName evidence="11">Cytochrome P450</fullName>
    </submittedName>
</protein>
<dbReference type="InterPro" id="IPR017972">
    <property type="entry name" value="Cyt_P450_CS"/>
</dbReference>
<reference evidence="11" key="1">
    <citation type="journal article" date="2021" name="New Phytol.">
        <title>Evolutionary innovations through gain and loss of genes in the ectomycorrhizal Boletales.</title>
        <authorList>
            <person name="Wu G."/>
            <person name="Miyauchi S."/>
            <person name="Morin E."/>
            <person name="Kuo A."/>
            <person name="Drula E."/>
            <person name="Varga T."/>
            <person name="Kohler A."/>
            <person name="Feng B."/>
            <person name="Cao Y."/>
            <person name="Lipzen A."/>
            <person name="Daum C."/>
            <person name="Hundley H."/>
            <person name="Pangilinan J."/>
            <person name="Johnson J."/>
            <person name="Barry K."/>
            <person name="LaButti K."/>
            <person name="Ng V."/>
            <person name="Ahrendt S."/>
            <person name="Min B."/>
            <person name="Choi I.G."/>
            <person name="Park H."/>
            <person name="Plett J.M."/>
            <person name="Magnuson J."/>
            <person name="Spatafora J.W."/>
            <person name="Nagy L.G."/>
            <person name="Henrissat B."/>
            <person name="Grigoriev I.V."/>
            <person name="Yang Z.L."/>
            <person name="Xu J."/>
            <person name="Martin F.M."/>
        </authorList>
    </citation>
    <scope>NUCLEOTIDE SEQUENCE</scope>
    <source>
        <strain evidence="11">KKN 215</strain>
    </source>
</reference>
<dbReference type="PRINTS" id="PR00463">
    <property type="entry name" value="EP450I"/>
</dbReference>
<evidence type="ECO:0000256" key="10">
    <source>
        <dbReference type="RuleBase" id="RU000461"/>
    </source>
</evidence>
<dbReference type="PANTHER" id="PTHR46300:SF7">
    <property type="entry name" value="P450, PUTATIVE (EUROFUNG)-RELATED"/>
    <property type="match status" value="1"/>
</dbReference>
<evidence type="ECO:0000256" key="2">
    <source>
        <dbReference type="ARBA" id="ARBA00005179"/>
    </source>
</evidence>
<dbReference type="AlphaFoldDB" id="A0A8K0UIP7"/>
<evidence type="ECO:0000256" key="9">
    <source>
        <dbReference type="PIRSR" id="PIRSR602401-1"/>
    </source>
</evidence>
<evidence type="ECO:0000256" key="5">
    <source>
        <dbReference type="ARBA" id="ARBA00022723"/>
    </source>
</evidence>